<feature type="transmembrane region" description="Helical" evidence="5">
    <location>
        <begin position="109"/>
        <end position="137"/>
    </location>
</feature>
<feature type="domain" description="ABC transmembrane type-2" evidence="6">
    <location>
        <begin position="36"/>
        <end position="276"/>
    </location>
</feature>
<dbReference type="InterPro" id="IPR047817">
    <property type="entry name" value="ABC2_TM_bact-type"/>
</dbReference>
<dbReference type="RefSeq" id="WP_205256390.1">
    <property type="nucleotide sequence ID" value="NZ_BAAAPV010000001.1"/>
</dbReference>
<comment type="similarity">
    <text evidence="5">Belongs to the ABC-2 integral membrane protein family.</text>
</comment>
<evidence type="ECO:0000256" key="2">
    <source>
        <dbReference type="ARBA" id="ARBA00022692"/>
    </source>
</evidence>
<dbReference type="AlphaFoldDB" id="A0A938YI21"/>
<evidence type="ECO:0000313" key="7">
    <source>
        <dbReference type="EMBL" id="MBM9476317.1"/>
    </source>
</evidence>
<dbReference type="PANTHER" id="PTHR43027">
    <property type="entry name" value="DOXORUBICIN RESISTANCE ABC TRANSPORTER PERMEASE PROTEIN DRRC-RELATED"/>
    <property type="match status" value="1"/>
</dbReference>
<comment type="caution">
    <text evidence="7">The sequence shown here is derived from an EMBL/GenBank/DDBJ whole genome shotgun (WGS) entry which is preliminary data.</text>
</comment>
<dbReference type="PANTHER" id="PTHR43027:SF2">
    <property type="entry name" value="TRANSPORT PERMEASE PROTEIN"/>
    <property type="match status" value="1"/>
</dbReference>
<reference evidence="7" key="1">
    <citation type="submission" date="2021-01" db="EMBL/GenBank/DDBJ databases">
        <title>KCTC 19127 draft genome.</title>
        <authorList>
            <person name="An D."/>
        </authorList>
    </citation>
    <scope>NUCLEOTIDE SEQUENCE</scope>
    <source>
        <strain evidence="7">KCTC 19127</strain>
    </source>
</reference>
<name>A0A938YI21_9ACTN</name>
<comment type="subcellular location">
    <subcellularLocation>
        <location evidence="5">Cell membrane</location>
        <topology evidence="5">Multi-pass membrane protein</topology>
    </subcellularLocation>
    <subcellularLocation>
        <location evidence="1">Membrane</location>
        <topology evidence="1">Multi-pass membrane protein</topology>
    </subcellularLocation>
</comment>
<evidence type="ECO:0000256" key="4">
    <source>
        <dbReference type="ARBA" id="ARBA00023136"/>
    </source>
</evidence>
<gene>
    <name evidence="7" type="ORF">JL107_07680</name>
</gene>
<keyword evidence="8" id="KW-1185">Reference proteome</keyword>
<dbReference type="EMBL" id="JAERWL010000006">
    <property type="protein sequence ID" value="MBM9476317.1"/>
    <property type="molecule type" value="Genomic_DNA"/>
</dbReference>
<dbReference type="PROSITE" id="PS51012">
    <property type="entry name" value="ABC_TM2"/>
    <property type="match status" value="1"/>
</dbReference>
<organism evidence="7 8">
    <name type="scientific">Nakamurella flavida</name>
    <dbReference type="NCBI Taxonomy" id="363630"/>
    <lineage>
        <taxon>Bacteria</taxon>
        <taxon>Bacillati</taxon>
        <taxon>Actinomycetota</taxon>
        <taxon>Actinomycetes</taxon>
        <taxon>Nakamurellales</taxon>
        <taxon>Nakamurellaceae</taxon>
        <taxon>Nakamurella</taxon>
    </lineage>
</organism>
<dbReference type="GO" id="GO:0005886">
    <property type="term" value="C:plasma membrane"/>
    <property type="evidence" value="ECO:0007669"/>
    <property type="project" value="UniProtKB-SubCell"/>
</dbReference>
<dbReference type="InterPro" id="IPR013525">
    <property type="entry name" value="ABC2_TM"/>
</dbReference>
<evidence type="ECO:0000256" key="1">
    <source>
        <dbReference type="ARBA" id="ARBA00004141"/>
    </source>
</evidence>
<dbReference type="GO" id="GO:0140359">
    <property type="term" value="F:ABC-type transporter activity"/>
    <property type="evidence" value="ECO:0007669"/>
    <property type="project" value="InterPro"/>
</dbReference>
<feature type="transmembrane region" description="Helical" evidence="5">
    <location>
        <begin position="244"/>
        <end position="269"/>
    </location>
</feature>
<proteinExistence type="inferred from homology"/>
<evidence type="ECO:0000259" key="6">
    <source>
        <dbReference type="PROSITE" id="PS51012"/>
    </source>
</evidence>
<protein>
    <recommendedName>
        <fullName evidence="5">Transport permease protein</fullName>
    </recommendedName>
</protein>
<keyword evidence="2 5" id="KW-0812">Transmembrane</keyword>
<keyword evidence="3 5" id="KW-1133">Transmembrane helix</keyword>
<keyword evidence="5" id="KW-1003">Cell membrane</keyword>
<evidence type="ECO:0000313" key="8">
    <source>
        <dbReference type="Proteomes" id="UP000663801"/>
    </source>
</evidence>
<dbReference type="Pfam" id="PF01061">
    <property type="entry name" value="ABC2_membrane"/>
    <property type="match status" value="1"/>
</dbReference>
<dbReference type="Proteomes" id="UP000663801">
    <property type="component" value="Unassembled WGS sequence"/>
</dbReference>
<feature type="transmembrane region" description="Helical" evidence="5">
    <location>
        <begin position="149"/>
        <end position="173"/>
    </location>
</feature>
<keyword evidence="5" id="KW-0813">Transport</keyword>
<evidence type="ECO:0000256" key="5">
    <source>
        <dbReference type="RuleBase" id="RU361157"/>
    </source>
</evidence>
<sequence>MTAPAVARTRVQPLGWWRMTLSQVLLSQRVFWQDIAFAVVGALMPIAMALAPILAYRHETTADGSRSIAAYLLPGGMVAATIWIMYTTVNSACRRRDLRIYKRLRATPLPGSAILAGEAISAALPAIAQAVIVLVVGMRLTSAPFPRDLPLLLVGMLLAAATFAMLSLGLSGLLPSGEVSTWLITPVVFLLWYCSGAITPLSGLPRWLADISVYLPSTAAVQLARTAWFGQDFVFADGSGDLSALHTLALCWRPVLVLLAWTAVGIVVWRRFFRWDPRHSS</sequence>
<evidence type="ECO:0000256" key="3">
    <source>
        <dbReference type="ARBA" id="ARBA00022989"/>
    </source>
</evidence>
<feature type="transmembrane region" description="Helical" evidence="5">
    <location>
        <begin position="179"/>
        <end position="195"/>
    </location>
</feature>
<feature type="transmembrane region" description="Helical" evidence="5">
    <location>
        <begin position="35"/>
        <end position="56"/>
    </location>
</feature>
<accession>A0A938YI21</accession>
<keyword evidence="4 5" id="KW-0472">Membrane</keyword>
<dbReference type="InterPro" id="IPR052902">
    <property type="entry name" value="ABC-2_transporter"/>
</dbReference>
<feature type="transmembrane region" description="Helical" evidence="5">
    <location>
        <begin position="68"/>
        <end position="89"/>
    </location>
</feature>